<dbReference type="GO" id="GO:0006508">
    <property type="term" value="P:proteolysis"/>
    <property type="evidence" value="ECO:0007669"/>
    <property type="project" value="UniProtKB-KW"/>
</dbReference>
<dbReference type="AlphaFoldDB" id="A0A1Q8S3U4"/>
<dbReference type="Proteomes" id="UP000186583">
    <property type="component" value="Unassembled WGS sequence"/>
</dbReference>
<organism evidence="7 8">
    <name type="scientific">Colletotrichum chlorophyti</name>
    <dbReference type="NCBI Taxonomy" id="708187"/>
    <lineage>
        <taxon>Eukaryota</taxon>
        <taxon>Fungi</taxon>
        <taxon>Dikarya</taxon>
        <taxon>Ascomycota</taxon>
        <taxon>Pezizomycotina</taxon>
        <taxon>Sordariomycetes</taxon>
        <taxon>Hypocreomycetidae</taxon>
        <taxon>Glomerellales</taxon>
        <taxon>Glomerellaceae</taxon>
        <taxon>Colletotrichum</taxon>
    </lineage>
</organism>
<keyword evidence="4 6" id="KW-0378">Hydrolase</keyword>
<dbReference type="EC" id="3.4.16.-" evidence="6"/>
<evidence type="ECO:0000256" key="3">
    <source>
        <dbReference type="ARBA" id="ARBA00022670"/>
    </source>
</evidence>
<evidence type="ECO:0000256" key="1">
    <source>
        <dbReference type="ARBA" id="ARBA00009431"/>
    </source>
</evidence>
<dbReference type="PROSITE" id="PS00131">
    <property type="entry name" value="CARBOXYPEPT_SER_SER"/>
    <property type="match status" value="1"/>
</dbReference>
<dbReference type="InterPro" id="IPR018202">
    <property type="entry name" value="Ser_caboxypep_ser_AS"/>
</dbReference>
<dbReference type="PRINTS" id="PR00724">
    <property type="entry name" value="CRBOXYPTASEC"/>
</dbReference>
<evidence type="ECO:0000313" key="7">
    <source>
        <dbReference type="EMBL" id="OLN96072.1"/>
    </source>
</evidence>
<dbReference type="OrthoDB" id="443318at2759"/>
<dbReference type="EMBL" id="MPGH01000022">
    <property type="protein sequence ID" value="OLN96072.1"/>
    <property type="molecule type" value="Genomic_DNA"/>
</dbReference>
<dbReference type="InterPro" id="IPR001563">
    <property type="entry name" value="Peptidase_S10"/>
</dbReference>
<keyword evidence="5" id="KW-0325">Glycoprotein</keyword>
<protein>
    <recommendedName>
        <fullName evidence="6">Carboxypeptidase</fullName>
        <ecNumber evidence="6">3.4.16.-</ecNumber>
    </recommendedName>
</protein>
<accession>A0A1Q8S3U4</accession>
<reference evidence="7 8" key="1">
    <citation type="submission" date="2016-11" db="EMBL/GenBank/DDBJ databases">
        <title>Draft Genome Assembly of Colletotrichum chlorophyti a pathogen of herbaceous plants.</title>
        <authorList>
            <person name="Gan P."/>
            <person name="Narusaka M."/>
            <person name="Tsushima A."/>
            <person name="Narusaka Y."/>
            <person name="Takano Y."/>
            <person name="Shirasu K."/>
        </authorList>
    </citation>
    <scope>NUCLEOTIDE SEQUENCE [LARGE SCALE GENOMIC DNA]</scope>
    <source>
        <strain evidence="7 8">NTL11</strain>
    </source>
</reference>
<keyword evidence="2 6" id="KW-0121">Carboxypeptidase</keyword>
<evidence type="ECO:0000256" key="4">
    <source>
        <dbReference type="ARBA" id="ARBA00022801"/>
    </source>
</evidence>
<gene>
    <name evidence="7" type="ORF">CCHL11_03250</name>
</gene>
<evidence type="ECO:0000256" key="2">
    <source>
        <dbReference type="ARBA" id="ARBA00022645"/>
    </source>
</evidence>
<dbReference type="Pfam" id="PF00450">
    <property type="entry name" value="Peptidase_S10"/>
    <property type="match status" value="1"/>
</dbReference>
<dbReference type="PANTHER" id="PTHR11802">
    <property type="entry name" value="SERINE PROTEASE FAMILY S10 SERINE CARBOXYPEPTIDASE"/>
    <property type="match status" value="1"/>
</dbReference>
<dbReference type="PANTHER" id="PTHR11802:SF479">
    <property type="entry name" value="CARBOXYPEPTIDASE"/>
    <property type="match status" value="1"/>
</dbReference>
<dbReference type="Gene3D" id="3.40.50.1820">
    <property type="entry name" value="alpha/beta hydrolase"/>
    <property type="match status" value="1"/>
</dbReference>
<dbReference type="GO" id="GO:0004185">
    <property type="term" value="F:serine-type carboxypeptidase activity"/>
    <property type="evidence" value="ECO:0007669"/>
    <property type="project" value="UniProtKB-UniRule"/>
</dbReference>
<keyword evidence="3 6" id="KW-0645">Protease</keyword>
<dbReference type="InterPro" id="IPR029058">
    <property type="entry name" value="AB_hydrolase_fold"/>
</dbReference>
<comment type="similarity">
    <text evidence="1 6">Belongs to the peptidase S10 family.</text>
</comment>
<name>A0A1Q8S3U4_9PEZI</name>
<keyword evidence="8" id="KW-1185">Reference proteome</keyword>
<dbReference type="SUPFAM" id="SSF53474">
    <property type="entry name" value="alpha/beta-Hydrolases"/>
    <property type="match status" value="1"/>
</dbReference>
<evidence type="ECO:0000256" key="6">
    <source>
        <dbReference type="RuleBase" id="RU361156"/>
    </source>
</evidence>
<proteinExistence type="inferred from homology"/>
<evidence type="ECO:0000256" key="5">
    <source>
        <dbReference type="ARBA" id="ARBA00023180"/>
    </source>
</evidence>
<dbReference type="STRING" id="708187.A0A1Q8S3U4"/>
<evidence type="ECO:0000313" key="8">
    <source>
        <dbReference type="Proteomes" id="UP000186583"/>
    </source>
</evidence>
<sequence length="401" mass="44736">MLGRGISWPTSSGELPTGPPSYFVHKAHNLGERVEYPIGTGFSSGNVTAANDAETADQFVGFWKNFVHTFDLQNKRIFISGESYAGVYVPFVGAAMLDKNDPTYFDVKGAVYYNPVMPHGDNLGFSHAALPAFHRYWENVFGLPSKVKEVLNKDNEKCGLDNYLNKHLTYPPPARPWPKVDNCHITAHFRQSINVTNPCFNIYHILDQCPVVLDALGIPSIIYAPPGFKLWFNCPECHVPVDHPTWRECQDHVYIDHNAITNGTEHEQRFQTIVERTNNVHVASGQADYMIQPNVTTLAIQGTIWNGKQGFQEKPSAELLLPTINNNDDNVPSWAGGNVQGTVHTERGFTHSAARLSGHMVPQYAPAVAFRHVEHLLGRVKSLSSGAPWSVNISTSFKWPY</sequence>
<comment type="caution">
    <text evidence="7">The sequence shown here is derived from an EMBL/GenBank/DDBJ whole genome shotgun (WGS) entry which is preliminary data.</text>
</comment>